<evidence type="ECO:0000313" key="2">
    <source>
        <dbReference type="Proteomes" id="UP000703269"/>
    </source>
</evidence>
<sequence>MDCRYTYILVLLEAVDVSLIAWRTTNVSFILVRLPLGTLYQNMILVNLNARGFRCDFGWHAHVIEVGSLRTDSEEIMHEPDGDHRTIRSLIYYQYACQA</sequence>
<comment type="caution">
    <text evidence="1">The sequence shown here is derived from an EMBL/GenBank/DDBJ whole genome shotgun (WGS) entry which is preliminary data.</text>
</comment>
<dbReference type="EMBL" id="BPQB01000017">
    <property type="protein sequence ID" value="GJE90588.1"/>
    <property type="molecule type" value="Genomic_DNA"/>
</dbReference>
<dbReference type="Proteomes" id="UP000703269">
    <property type="component" value="Unassembled WGS sequence"/>
</dbReference>
<dbReference type="AlphaFoldDB" id="A0A9P3G797"/>
<proteinExistence type="predicted"/>
<organism evidence="1 2">
    <name type="scientific">Phanerochaete sordida</name>
    <dbReference type="NCBI Taxonomy" id="48140"/>
    <lineage>
        <taxon>Eukaryota</taxon>
        <taxon>Fungi</taxon>
        <taxon>Dikarya</taxon>
        <taxon>Basidiomycota</taxon>
        <taxon>Agaricomycotina</taxon>
        <taxon>Agaricomycetes</taxon>
        <taxon>Polyporales</taxon>
        <taxon>Phanerochaetaceae</taxon>
        <taxon>Phanerochaete</taxon>
    </lineage>
</organism>
<name>A0A9P3G797_9APHY</name>
<evidence type="ECO:0000313" key="1">
    <source>
        <dbReference type="EMBL" id="GJE90588.1"/>
    </source>
</evidence>
<reference evidence="1 2" key="1">
    <citation type="submission" date="2021-08" db="EMBL/GenBank/DDBJ databases">
        <title>Draft Genome Sequence of Phanerochaete sordida strain YK-624.</title>
        <authorList>
            <person name="Mori T."/>
            <person name="Dohra H."/>
            <person name="Suzuki T."/>
            <person name="Kawagishi H."/>
            <person name="Hirai H."/>
        </authorList>
    </citation>
    <scope>NUCLEOTIDE SEQUENCE [LARGE SCALE GENOMIC DNA]</scope>
    <source>
        <strain evidence="1 2">YK-624</strain>
    </source>
</reference>
<gene>
    <name evidence="1" type="ORF">PsYK624_067320</name>
</gene>
<protein>
    <submittedName>
        <fullName evidence="1">Uncharacterized protein</fullName>
    </submittedName>
</protein>
<keyword evidence="2" id="KW-1185">Reference proteome</keyword>
<dbReference type="OrthoDB" id="3063206at2759"/>
<accession>A0A9P3G797</accession>